<reference evidence="10 11" key="1">
    <citation type="journal article" date="2016" name="Environ. Microbiol.">
        <title>New Methyloceanibacter diversity from North Sea sediments includes methanotroph containing solely the soluble methane monooxygenase.</title>
        <authorList>
            <person name="Vekeman B."/>
            <person name="Kerckhof F.M."/>
            <person name="Cremers G."/>
            <person name="de Vos P."/>
            <person name="Vandamme P."/>
            <person name="Boon N."/>
            <person name="Op den Camp H.J."/>
            <person name="Heylen K."/>
        </authorList>
    </citation>
    <scope>NUCLEOTIDE SEQUENCE [LARGE SCALE GENOMIC DNA]</scope>
    <source>
        <strain evidence="10 11">R-67175</strain>
    </source>
</reference>
<evidence type="ECO:0000256" key="1">
    <source>
        <dbReference type="ARBA" id="ARBA00022472"/>
    </source>
</evidence>
<dbReference type="GO" id="GO:0032784">
    <property type="term" value="P:regulation of DNA-templated transcription elongation"/>
    <property type="evidence" value="ECO:0007669"/>
    <property type="project" value="InterPro"/>
</dbReference>
<keyword evidence="2 5" id="KW-0889">Transcription antitermination</keyword>
<dbReference type="STRING" id="1774969.AUC69_04780"/>
<dbReference type="SUPFAM" id="SSF50104">
    <property type="entry name" value="Translation proteins SH3-like domain"/>
    <property type="match status" value="1"/>
</dbReference>
<accession>A0A1E3W9Z1</accession>
<dbReference type="Gene3D" id="2.30.30.30">
    <property type="match status" value="1"/>
</dbReference>
<dbReference type="SMART" id="SM00738">
    <property type="entry name" value="NGN"/>
    <property type="match status" value="1"/>
</dbReference>
<dbReference type="InterPro" id="IPR006645">
    <property type="entry name" value="NGN-like_dom"/>
</dbReference>
<dbReference type="Pfam" id="PF02357">
    <property type="entry name" value="NusG"/>
    <property type="match status" value="1"/>
</dbReference>
<dbReference type="Gene3D" id="3.30.70.940">
    <property type="entry name" value="NusG, N-terminal domain"/>
    <property type="match status" value="1"/>
</dbReference>
<gene>
    <name evidence="5" type="primary">nusG</name>
    <name evidence="10" type="ORF">AUC69_04780</name>
</gene>
<keyword evidence="4 5" id="KW-0804">Transcription</keyword>
<name>A0A1E3W9Z1_9HYPH</name>
<dbReference type="Proteomes" id="UP000094472">
    <property type="component" value="Unassembled WGS sequence"/>
</dbReference>
<dbReference type="Pfam" id="PF00467">
    <property type="entry name" value="KOW"/>
    <property type="match status" value="1"/>
</dbReference>
<protein>
    <recommendedName>
        <fullName evidence="5 6">Transcription termination/antitermination protein NusG</fullName>
    </recommendedName>
</protein>
<evidence type="ECO:0000256" key="7">
    <source>
        <dbReference type="RuleBase" id="RU000538"/>
    </source>
</evidence>
<organism evidence="10 11">
    <name type="scientific">Methyloceanibacter superfactus</name>
    <dbReference type="NCBI Taxonomy" id="1774969"/>
    <lineage>
        <taxon>Bacteria</taxon>
        <taxon>Pseudomonadati</taxon>
        <taxon>Pseudomonadota</taxon>
        <taxon>Alphaproteobacteria</taxon>
        <taxon>Hyphomicrobiales</taxon>
        <taxon>Hyphomicrobiaceae</taxon>
        <taxon>Methyloceanibacter</taxon>
    </lineage>
</organism>
<dbReference type="CDD" id="cd09891">
    <property type="entry name" value="NGN_Bact_1"/>
    <property type="match status" value="1"/>
</dbReference>
<dbReference type="InterPro" id="IPR014722">
    <property type="entry name" value="Rib_uL2_dom2"/>
</dbReference>
<comment type="caution">
    <text evidence="10">The sequence shown here is derived from an EMBL/GenBank/DDBJ whole genome shotgun (WGS) entry which is preliminary data.</text>
</comment>
<keyword evidence="1 5" id="KW-0806">Transcription termination</keyword>
<dbReference type="PROSITE" id="PS01014">
    <property type="entry name" value="NUSG"/>
    <property type="match status" value="1"/>
</dbReference>
<dbReference type="AlphaFoldDB" id="A0A1E3W9Z1"/>
<evidence type="ECO:0000313" key="10">
    <source>
        <dbReference type="EMBL" id="ODS01917.1"/>
    </source>
</evidence>
<dbReference type="NCBIfam" id="TIGR00922">
    <property type="entry name" value="nusG"/>
    <property type="match status" value="1"/>
</dbReference>
<evidence type="ECO:0000259" key="9">
    <source>
        <dbReference type="SMART" id="SM00739"/>
    </source>
</evidence>
<dbReference type="GO" id="GO:0006353">
    <property type="term" value="P:DNA-templated transcription termination"/>
    <property type="evidence" value="ECO:0007669"/>
    <property type="project" value="UniProtKB-UniRule"/>
</dbReference>
<dbReference type="RefSeq" id="WP_069440477.1">
    <property type="nucleotide sequence ID" value="NZ_LPWF01000003.1"/>
</dbReference>
<dbReference type="InterPro" id="IPR047050">
    <property type="entry name" value="NGN"/>
</dbReference>
<proteinExistence type="inferred from homology"/>
<evidence type="ECO:0000259" key="8">
    <source>
        <dbReference type="SMART" id="SM00738"/>
    </source>
</evidence>
<evidence type="ECO:0000256" key="5">
    <source>
        <dbReference type="HAMAP-Rule" id="MF_00948"/>
    </source>
</evidence>
<dbReference type="FunFam" id="2.30.30.30:FF:000002">
    <property type="entry name" value="Transcription termination/antitermination factor NusG"/>
    <property type="match status" value="1"/>
</dbReference>
<dbReference type="PANTHER" id="PTHR30265">
    <property type="entry name" value="RHO-INTERACTING TRANSCRIPTION TERMINATION FACTOR NUSG"/>
    <property type="match status" value="1"/>
</dbReference>
<dbReference type="InterPro" id="IPR008991">
    <property type="entry name" value="Translation_prot_SH3-like_sf"/>
</dbReference>
<evidence type="ECO:0000256" key="4">
    <source>
        <dbReference type="ARBA" id="ARBA00023163"/>
    </source>
</evidence>
<dbReference type="InterPro" id="IPR015869">
    <property type="entry name" value="Transcrpt_antiterm_NusG_bac_CS"/>
</dbReference>
<dbReference type="PANTHER" id="PTHR30265:SF2">
    <property type="entry name" value="TRANSCRIPTION TERMINATION_ANTITERMINATION PROTEIN NUSG"/>
    <property type="match status" value="1"/>
</dbReference>
<sequence length="176" mass="19931">MAMRWYIVHAYSNFERKVAESIKERAVAAGLGDKFEDVLVPMEEVVEMRRGRKVASERKFFPGYVLAKMELNDETYHLIKNTPKVTGFLGTDNKPIPITEEEAGRILQQVQEGVERPKPSVTFEIGEQVRVADGPFASFNGLVEEVDEERARLKVAVSIFGRATPVELEYAQVEKL</sequence>
<dbReference type="GO" id="GO:0005829">
    <property type="term" value="C:cytosol"/>
    <property type="evidence" value="ECO:0007669"/>
    <property type="project" value="TreeGrafter"/>
</dbReference>
<dbReference type="InterPro" id="IPR036735">
    <property type="entry name" value="NGN_dom_sf"/>
</dbReference>
<dbReference type="EMBL" id="LPWF01000003">
    <property type="protein sequence ID" value="ODS01917.1"/>
    <property type="molecule type" value="Genomic_DNA"/>
</dbReference>
<evidence type="ECO:0000256" key="3">
    <source>
        <dbReference type="ARBA" id="ARBA00023015"/>
    </source>
</evidence>
<dbReference type="OrthoDB" id="9809075at2"/>
<dbReference type="PRINTS" id="PR00338">
    <property type="entry name" value="NUSGTNSCPFCT"/>
</dbReference>
<evidence type="ECO:0000256" key="6">
    <source>
        <dbReference type="NCBIfam" id="TIGR00922"/>
    </source>
</evidence>
<dbReference type="GO" id="GO:0031564">
    <property type="term" value="P:transcription antitermination"/>
    <property type="evidence" value="ECO:0007669"/>
    <property type="project" value="UniProtKB-UniRule"/>
</dbReference>
<dbReference type="SUPFAM" id="SSF82679">
    <property type="entry name" value="N-utilization substance G protein NusG, N-terminal domain"/>
    <property type="match status" value="1"/>
</dbReference>
<comment type="similarity">
    <text evidence="5 7">Belongs to the NusG family.</text>
</comment>
<evidence type="ECO:0000313" key="11">
    <source>
        <dbReference type="Proteomes" id="UP000094472"/>
    </source>
</evidence>
<dbReference type="CDD" id="cd06091">
    <property type="entry name" value="KOW_NusG"/>
    <property type="match status" value="1"/>
</dbReference>
<dbReference type="InterPro" id="IPR005824">
    <property type="entry name" value="KOW"/>
</dbReference>
<comment type="function">
    <text evidence="5 7">Participates in transcription elongation, termination and antitermination.</text>
</comment>
<keyword evidence="3 5" id="KW-0805">Transcription regulation</keyword>
<dbReference type="SMART" id="SM00739">
    <property type="entry name" value="KOW"/>
    <property type="match status" value="1"/>
</dbReference>
<evidence type="ECO:0000256" key="2">
    <source>
        <dbReference type="ARBA" id="ARBA00022814"/>
    </source>
</evidence>
<dbReference type="HAMAP" id="MF_00948">
    <property type="entry name" value="NusG"/>
    <property type="match status" value="1"/>
</dbReference>
<dbReference type="InterPro" id="IPR001062">
    <property type="entry name" value="Transcrpt_antiterm_NusG"/>
</dbReference>
<dbReference type="GO" id="GO:0006354">
    <property type="term" value="P:DNA-templated transcription elongation"/>
    <property type="evidence" value="ECO:0007669"/>
    <property type="project" value="UniProtKB-UniRule"/>
</dbReference>
<keyword evidence="11" id="KW-1185">Reference proteome</keyword>
<dbReference type="InterPro" id="IPR043425">
    <property type="entry name" value="NusG-like"/>
</dbReference>
<feature type="domain" description="NusG-like N-terminal" evidence="8">
    <location>
        <begin position="2"/>
        <end position="110"/>
    </location>
</feature>
<feature type="domain" description="KOW" evidence="9">
    <location>
        <begin position="122"/>
        <end position="149"/>
    </location>
</feature>